<evidence type="ECO:0000313" key="1">
    <source>
        <dbReference type="EMBL" id="CCO22255.1"/>
    </source>
</evidence>
<reference evidence="1 2" key="1">
    <citation type="submission" date="2012-10" db="EMBL/GenBank/DDBJ databases">
        <authorList>
            <person name="Genoscope - CEA"/>
        </authorList>
    </citation>
    <scope>NUCLEOTIDE SEQUENCE [LARGE SCALE GENOMIC DNA]</scope>
    <source>
        <strain evidence="2">AM13 / DSM 14728</strain>
    </source>
</reference>
<dbReference type="RefSeq" id="WP_015334865.1">
    <property type="nucleotide sequence ID" value="NC_020055.1"/>
</dbReference>
<sequence length="261" mass="30510">MFHDAELFGRITGWLFSHRQIRTRIPKGERFKEGEKELSLEIRRIEDDERAFLMDYFAFNGFKLVVFGWEEFKGIPEGGQIWTIIRDPLAGNPPPWISEVEARSRLSLGTESKKVTCIWTLAIYLHYLSYTYTLIGRHPSEISRYVDAVFTKSQLFESLKEWLNELAKENSQKTEITSILTSESEPQLYRRVSNLLDFLKETNCISFSKEDEAYSQTLLGAAEVFEHYDGEISYLVPKDEITEYDLESILFEEQQDNTLEN</sequence>
<name>L0R7T0_9BACT</name>
<evidence type="ECO:0000313" key="2">
    <source>
        <dbReference type="Proteomes" id="UP000010808"/>
    </source>
</evidence>
<protein>
    <submittedName>
        <fullName evidence="1">Uncharacterized protein</fullName>
    </submittedName>
</protein>
<dbReference type="Proteomes" id="UP000010808">
    <property type="component" value="Chromosome"/>
</dbReference>
<proteinExistence type="predicted"/>
<dbReference type="EMBL" id="FO203522">
    <property type="protein sequence ID" value="CCO22255.1"/>
    <property type="molecule type" value="Genomic_DNA"/>
</dbReference>
<dbReference type="HOGENOM" id="CLU_1068451_0_0_7"/>
<dbReference type="AlphaFoldDB" id="L0R7T0"/>
<accession>L0R7T0</accession>
<dbReference type="STRING" id="1121451.DESAM_10274"/>
<gene>
    <name evidence="1" type="ORF">DESAM_10274</name>
</gene>
<dbReference type="OrthoDB" id="5471247at2"/>
<dbReference type="eggNOG" id="ENOG5032TJQ">
    <property type="taxonomic scope" value="Bacteria"/>
</dbReference>
<dbReference type="PATRIC" id="fig|1121451.3.peg.251"/>
<organism evidence="1 2">
    <name type="scientific">Maridesulfovibrio hydrothermalis AM13 = DSM 14728</name>
    <dbReference type="NCBI Taxonomy" id="1121451"/>
    <lineage>
        <taxon>Bacteria</taxon>
        <taxon>Pseudomonadati</taxon>
        <taxon>Thermodesulfobacteriota</taxon>
        <taxon>Desulfovibrionia</taxon>
        <taxon>Desulfovibrionales</taxon>
        <taxon>Desulfovibrionaceae</taxon>
        <taxon>Maridesulfovibrio</taxon>
    </lineage>
</organism>
<dbReference type="KEGG" id="dhy:DESAM_10274"/>
<keyword evidence="2" id="KW-1185">Reference proteome</keyword>